<accession>A0A2T5P9P5</accession>
<gene>
    <name evidence="1" type="ORF">DBO85_10295</name>
</gene>
<dbReference type="RefSeq" id="WP_108107165.1">
    <property type="nucleotide sequence ID" value="NZ_QASN01000017.1"/>
</dbReference>
<organism evidence="1 2">
    <name type="scientific">Pseudomonas mangrovi</name>
    <dbReference type="NCBI Taxonomy" id="2161748"/>
    <lineage>
        <taxon>Bacteria</taxon>
        <taxon>Pseudomonadati</taxon>
        <taxon>Pseudomonadota</taxon>
        <taxon>Gammaproteobacteria</taxon>
        <taxon>Pseudomonadales</taxon>
        <taxon>Pseudomonadaceae</taxon>
        <taxon>Pseudomonas</taxon>
    </lineage>
</organism>
<dbReference type="EMBL" id="QASN01000017">
    <property type="protein sequence ID" value="PTU74468.1"/>
    <property type="molecule type" value="Genomic_DNA"/>
</dbReference>
<dbReference type="AlphaFoldDB" id="A0A2T5P9P5"/>
<dbReference type="OrthoDB" id="5342505at2"/>
<name>A0A2T5P9P5_9PSED</name>
<reference evidence="1 2" key="1">
    <citation type="submission" date="2018-04" db="EMBL/GenBank/DDBJ databases">
        <title>Pseudomonas sp. nov., isolated from mangrove soil.</title>
        <authorList>
            <person name="Chen C."/>
        </authorList>
    </citation>
    <scope>NUCLEOTIDE SEQUENCE [LARGE SCALE GENOMIC DNA]</scope>
    <source>
        <strain evidence="1 2">TC-11</strain>
    </source>
</reference>
<dbReference type="Pfam" id="PF08856">
    <property type="entry name" value="DUF1826"/>
    <property type="match status" value="1"/>
</dbReference>
<evidence type="ECO:0000313" key="1">
    <source>
        <dbReference type="EMBL" id="PTU74468.1"/>
    </source>
</evidence>
<sequence length="213" mass="23778">MLALQLRPTPRQVFDSGPSVLAEVLRDDVNLSVWQRRLPAHLEDFCQQLLASGEPLAESRVIECEDVWRSGLQDLARSFAGLEGHAAFIADVVWLVEAFRELLDAQRVGLRLRVLDKAMCPRFHVDHVPIRLVSTYAGVASQWLEEGAMDRRRLGDPAAEPGDASRIHALQAGDVALLKGERWQGNEGAGLIHRSPQPQEGERRLLLTLDWLA</sequence>
<dbReference type="Proteomes" id="UP000244064">
    <property type="component" value="Unassembled WGS sequence"/>
</dbReference>
<comment type="caution">
    <text evidence="1">The sequence shown here is derived from an EMBL/GenBank/DDBJ whole genome shotgun (WGS) entry which is preliminary data.</text>
</comment>
<dbReference type="InterPro" id="IPR014955">
    <property type="entry name" value="DUF1826"/>
</dbReference>
<protein>
    <submittedName>
        <fullName evidence="1">DUF1826 domain-containing protein</fullName>
    </submittedName>
</protein>
<proteinExistence type="predicted"/>
<keyword evidence="2" id="KW-1185">Reference proteome</keyword>
<evidence type="ECO:0000313" key="2">
    <source>
        <dbReference type="Proteomes" id="UP000244064"/>
    </source>
</evidence>